<dbReference type="EMBL" id="JAAWVT010000006">
    <property type="protein sequence ID" value="NKG21570.1"/>
    <property type="molecule type" value="Genomic_DNA"/>
</dbReference>
<evidence type="ECO:0000256" key="6">
    <source>
        <dbReference type="ARBA" id="ARBA00034125"/>
    </source>
</evidence>
<feature type="region of interest" description="Disordered" evidence="7">
    <location>
        <begin position="1"/>
        <end position="91"/>
    </location>
</feature>
<dbReference type="PANTHER" id="PTHR34390:SF2">
    <property type="entry name" value="SUCCINATE TRANSPORTER SUBUNIT YJJP-RELATED"/>
    <property type="match status" value="1"/>
</dbReference>
<feature type="transmembrane region" description="Helical" evidence="8">
    <location>
        <begin position="351"/>
        <end position="370"/>
    </location>
</feature>
<dbReference type="InterPro" id="IPR010619">
    <property type="entry name" value="ThrE-like_N"/>
</dbReference>
<keyword evidence="5 8" id="KW-0472">Membrane</keyword>
<feature type="transmembrane region" description="Helical" evidence="8">
    <location>
        <begin position="504"/>
        <end position="525"/>
    </location>
</feature>
<feature type="transmembrane region" description="Helical" evidence="8">
    <location>
        <begin position="325"/>
        <end position="345"/>
    </location>
</feature>
<evidence type="ECO:0000256" key="7">
    <source>
        <dbReference type="SAM" id="MobiDB-lite"/>
    </source>
</evidence>
<evidence type="ECO:0000256" key="5">
    <source>
        <dbReference type="ARBA" id="ARBA00023136"/>
    </source>
</evidence>
<feature type="transmembrane region" description="Helical" evidence="8">
    <location>
        <begin position="424"/>
        <end position="445"/>
    </location>
</feature>
<evidence type="ECO:0000313" key="11">
    <source>
        <dbReference type="EMBL" id="NKG21570.1"/>
    </source>
</evidence>
<feature type="compositionally biased region" description="Polar residues" evidence="7">
    <location>
        <begin position="82"/>
        <end position="91"/>
    </location>
</feature>
<comment type="subcellular location">
    <subcellularLocation>
        <location evidence="1">Cell membrane</location>
        <topology evidence="1">Multi-pass membrane protein</topology>
    </subcellularLocation>
</comment>
<gene>
    <name evidence="11" type="ORF">HED64_12755</name>
</gene>
<sequence length="580" mass="61046">MTGESVSSGTGPDNTTPEPSGEDPHPQVSSMRRVQTREMINIAEALKAAAAHASTAPKVPPAPSSPVQLANTSPLKRKAPRGSNTPRPTSAAQVAINAKTGQVGVSATGAIALPPRANPAARRMIARFLSSDTPPTQAFNIVERLKGTPYANPKINAQDASARKTLNFALDLAETMFRYGAGALEVETSVIAVTAALGLSHTDVDITNQSIHLNFAPPEGESYSMLRVVRSWTNNFAGLAHVHRLVSDIVSGGVTRQQSVDRLREISRRPKPFPRWIVGGASGTFAALFVLFIGGSILGAALAFLSSLVVGQIIKYSARWRVPEFFSIATASFFITAVAMLFHALNAPIDPSLVVAGGILLLLPSSRFVSALQDAINGFPVTAAGRFFSAALSYASILTGIMTALVGGALLGAPQLDVRVIDKIVYPGWLLAALVVVAVIMGAITEQSDTKLLLPTGAIALLGYLILLGIEALGVGDRAAPAVAATFIGLAGRWVAYKMKAPQLVLAAPAIVFLLPGLMIFRSMYGIVFDVADMSGAMVDMFTAFTIMMAIAGGVIFGDTLARPLIGAEALAQRRYIRRR</sequence>
<evidence type="ECO:0000256" key="1">
    <source>
        <dbReference type="ARBA" id="ARBA00004651"/>
    </source>
</evidence>
<feature type="transmembrane region" description="Helical" evidence="8">
    <location>
        <begin position="452"/>
        <end position="473"/>
    </location>
</feature>
<feature type="transmembrane region" description="Helical" evidence="8">
    <location>
        <begin position="537"/>
        <end position="557"/>
    </location>
</feature>
<accession>A0ABX1G7F1</accession>
<dbReference type="Proteomes" id="UP000746595">
    <property type="component" value="Unassembled WGS sequence"/>
</dbReference>
<keyword evidence="12" id="KW-1185">Reference proteome</keyword>
<comment type="similarity">
    <text evidence="6">Belongs to the ThrE exporter (TC 2.A.79) family.</text>
</comment>
<feature type="transmembrane region" description="Helical" evidence="8">
    <location>
        <begin position="276"/>
        <end position="305"/>
    </location>
</feature>
<feature type="domain" description="Threonine/serine exporter-like N-terminal" evidence="9">
    <location>
        <begin position="168"/>
        <end position="405"/>
    </location>
</feature>
<dbReference type="InterPro" id="IPR024528">
    <property type="entry name" value="ThrE_2"/>
</dbReference>
<dbReference type="InterPro" id="IPR050539">
    <property type="entry name" value="ThrE_Dicarb/AminoAcid_Exp"/>
</dbReference>
<evidence type="ECO:0000256" key="3">
    <source>
        <dbReference type="ARBA" id="ARBA00022692"/>
    </source>
</evidence>
<protein>
    <submittedName>
        <fullName evidence="11">Threonine/serine exporter family protein</fullName>
    </submittedName>
</protein>
<dbReference type="Pfam" id="PF12821">
    <property type="entry name" value="ThrE_2"/>
    <property type="match status" value="1"/>
</dbReference>
<keyword evidence="4 8" id="KW-1133">Transmembrane helix</keyword>
<dbReference type="PANTHER" id="PTHR34390">
    <property type="entry name" value="UPF0442 PROTEIN YJJB-RELATED"/>
    <property type="match status" value="1"/>
</dbReference>
<dbReference type="Pfam" id="PF06738">
    <property type="entry name" value="ThrE"/>
    <property type="match status" value="1"/>
</dbReference>
<reference evidence="11 12" key="1">
    <citation type="submission" date="2020-04" db="EMBL/GenBank/DDBJ databases">
        <title>Paeniglutamicibacter sp. ANT13_2, a novel actinomycete isolated from sediment in Antarctica.</title>
        <authorList>
            <person name="Sakdapetsiri C."/>
            <person name="Pinyakong O."/>
        </authorList>
    </citation>
    <scope>NUCLEOTIDE SEQUENCE [LARGE SCALE GENOMIC DNA]</scope>
    <source>
        <strain evidence="11 12">ANT13_2</strain>
    </source>
</reference>
<evidence type="ECO:0000256" key="4">
    <source>
        <dbReference type="ARBA" id="ARBA00022989"/>
    </source>
</evidence>
<feature type="transmembrane region" description="Helical" evidence="8">
    <location>
        <begin position="391"/>
        <end position="412"/>
    </location>
</feature>
<keyword evidence="2" id="KW-1003">Cell membrane</keyword>
<organism evidence="11 12">
    <name type="scientific">Paeniglutamicibacter terrestris</name>
    <dbReference type="NCBI Taxonomy" id="2723403"/>
    <lineage>
        <taxon>Bacteria</taxon>
        <taxon>Bacillati</taxon>
        <taxon>Actinomycetota</taxon>
        <taxon>Actinomycetes</taxon>
        <taxon>Micrococcales</taxon>
        <taxon>Micrococcaceae</taxon>
        <taxon>Paeniglutamicibacter</taxon>
    </lineage>
</organism>
<proteinExistence type="inferred from homology"/>
<evidence type="ECO:0000259" key="9">
    <source>
        <dbReference type="Pfam" id="PF06738"/>
    </source>
</evidence>
<evidence type="ECO:0000259" key="10">
    <source>
        <dbReference type="Pfam" id="PF12821"/>
    </source>
</evidence>
<evidence type="ECO:0000256" key="8">
    <source>
        <dbReference type="SAM" id="Phobius"/>
    </source>
</evidence>
<evidence type="ECO:0000313" key="12">
    <source>
        <dbReference type="Proteomes" id="UP000746595"/>
    </source>
</evidence>
<evidence type="ECO:0000256" key="2">
    <source>
        <dbReference type="ARBA" id="ARBA00022475"/>
    </source>
</evidence>
<comment type="caution">
    <text evidence="11">The sequence shown here is derived from an EMBL/GenBank/DDBJ whole genome shotgun (WGS) entry which is preliminary data.</text>
</comment>
<feature type="compositionally biased region" description="Low complexity" evidence="7">
    <location>
        <begin position="43"/>
        <end position="57"/>
    </location>
</feature>
<name>A0ABX1G7F1_9MICC</name>
<feature type="compositionally biased region" description="Polar residues" evidence="7">
    <location>
        <begin position="1"/>
        <end position="18"/>
    </location>
</feature>
<keyword evidence="3 8" id="KW-0812">Transmembrane</keyword>
<feature type="transmembrane region" description="Helical" evidence="8">
    <location>
        <begin position="479"/>
        <end position="497"/>
    </location>
</feature>
<feature type="domain" description="Threonine/Serine exporter ThrE" evidence="10">
    <location>
        <begin position="434"/>
        <end position="559"/>
    </location>
</feature>